<evidence type="ECO:0000313" key="7">
    <source>
        <dbReference type="Proteomes" id="UP000198615"/>
    </source>
</evidence>
<comment type="similarity">
    <text evidence="2">Belongs to the bacterial solute-binding protein 1 family.</text>
</comment>
<dbReference type="RefSeq" id="WP_093153707.1">
    <property type="nucleotide sequence ID" value="NZ_FNBW01000016.1"/>
</dbReference>
<evidence type="ECO:0000256" key="4">
    <source>
        <dbReference type="ARBA" id="ARBA00022729"/>
    </source>
</evidence>
<sequence length="432" mass="46178">MVRTTIARTLATLALGAGSLMGVQLAATQSASAQALSISCGAVGVELELCKAGVEAWSKDKDVEVEIVSTPNSSTERLALYQQILAAQGDDIDILQIDVVWPGVLAPHLVDMRAHNADAGTGHFEALIDNNTVDGKLLALPWWTDAGVLYYRADLLEKYGFEPPTTWAQMTDAAKTIMEKERAAGDDDLWGYVWQGKSYEGLTCDALEWVDSYGGGAIVNAEGEVTINNPKAVEALEMAASWVGDITPQGVLNYDEEASRGVFQSGNAVFMRNWPYAWALAQGDDSPIKGKVGVVALPKGGEDGGHTGTLGGWNLAVSKYSKNPDLAVDLALFLTSQAQQKQRAISSSYNPTYPELYADAAVLEANPFFGTLEETFTNAVARPSAVVGDKYNRVSSQFWSAVHGVLAGQQEAGPALAGLESSLTRLGRRGRW</sequence>
<dbReference type="PANTHER" id="PTHR43649">
    <property type="entry name" value="ARABINOSE-BINDING PROTEIN-RELATED"/>
    <property type="match status" value="1"/>
</dbReference>
<dbReference type="Gene3D" id="3.40.190.10">
    <property type="entry name" value="Periplasmic binding protein-like II"/>
    <property type="match status" value="2"/>
</dbReference>
<keyword evidence="3" id="KW-0813">Transport</keyword>
<name>A0A8G2BLK8_9PROT</name>
<dbReference type="Pfam" id="PF01547">
    <property type="entry name" value="SBP_bac_1"/>
    <property type="match status" value="1"/>
</dbReference>
<comment type="caution">
    <text evidence="6">The sequence shown here is derived from an EMBL/GenBank/DDBJ whole genome shotgun (WGS) entry which is preliminary data.</text>
</comment>
<dbReference type="Proteomes" id="UP000198615">
    <property type="component" value="Unassembled WGS sequence"/>
</dbReference>
<protein>
    <submittedName>
        <fullName evidence="6">Trehalose/maltose transport system substrate-binding protein</fullName>
    </submittedName>
</protein>
<accession>A0A8G2BLK8</accession>
<feature type="chain" id="PRO_5034209439" evidence="5">
    <location>
        <begin position="27"/>
        <end position="432"/>
    </location>
</feature>
<organism evidence="6 7">
    <name type="scientific">Thalassobaculum litoreum DSM 18839</name>
    <dbReference type="NCBI Taxonomy" id="1123362"/>
    <lineage>
        <taxon>Bacteria</taxon>
        <taxon>Pseudomonadati</taxon>
        <taxon>Pseudomonadota</taxon>
        <taxon>Alphaproteobacteria</taxon>
        <taxon>Rhodospirillales</taxon>
        <taxon>Thalassobaculaceae</taxon>
        <taxon>Thalassobaculum</taxon>
    </lineage>
</organism>
<dbReference type="SUPFAM" id="SSF53850">
    <property type="entry name" value="Periplasmic binding protein-like II"/>
    <property type="match status" value="1"/>
</dbReference>
<keyword evidence="7" id="KW-1185">Reference proteome</keyword>
<feature type="signal peptide" evidence="5">
    <location>
        <begin position="1"/>
        <end position="26"/>
    </location>
</feature>
<evidence type="ECO:0000256" key="3">
    <source>
        <dbReference type="ARBA" id="ARBA00022448"/>
    </source>
</evidence>
<dbReference type="AlphaFoldDB" id="A0A8G2BLK8"/>
<dbReference type="InterPro" id="IPR050490">
    <property type="entry name" value="Bact_solute-bd_prot1"/>
</dbReference>
<dbReference type="EMBL" id="FNBW01000016">
    <property type="protein sequence ID" value="SDG41087.1"/>
    <property type="molecule type" value="Genomic_DNA"/>
</dbReference>
<gene>
    <name evidence="6" type="ORF">SAMN05660686_04318</name>
</gene>
<dbReference type="PANTHER" id="PTHR43649:SF34">
    <property type="entry name" value="ABC TRANSPORTER PERIPLASMIC-BINDING PROTEIN YCJN-RELATED"/>
    <property type="match status" value="1"/>
</dbReference>
<evidence type="ECO:0000256" key="1">
    <source>
        <dbReference type="ARBA" id="ARBA00004418"/>
    </source>
</evidence>
<evidence type="ECO:0000313" key="6">
    <source>
        <dbReference type="EMBL" id="SDG41087.1"/>
    </source>
</evidence>
<dbReference type="CDD" id="cd14750">
    <property type="entry name" value="PBP2_TMBP"/>
    <property type="match status" value="1"/>
</dbReference>
<evidence type="ECO:0000256" key="2">
    <source>
        <dbReference type="ARBA" id="ARBA00008520"/>
    </source>
</evidence>
<evidence type="ECO:0000256" key="5">
    <source>
        <dbReference type="SAM" id="SignalP"/>
    </source>
</evidence>
<proteinExistence type="inferred from homology"/>
<comment type="subcellular location">
    <subcellularLocation>
        <location evidence="1">Periplasm</location>
    </subcellularLocation>
</comment>
<reference evidence="6 7" key="1">
    <citation type="submission" date="2016-10" db="EMBL/GenBank/DDBJ databases">
        <authorList>
            <person name="Varghese N."/>
            <person name="Submissions S."/>
        </authorList>
    </citation>
    <scope>NUCLEOTIDE SEQUENCE [LARGE SCALE GENOMIC DNA]</scope>
    <source>
        <strain evidence="6 7">DSM 18839</strain>
    </source>
</reference>
<keyword evidence="4 5" id="KW-0732">Signal</keyword>
<dbReference type="InterPro" id="IPR006059">
    <property type="entry name" value="SBP"/>
</dbReference>
<dbReference type="GO" id="GO:0042597">
    <property type="term" value="C:periplasmic space"/>
    <property type="evidence" value="ECO:0007669"/>
    <property type="project" value="UniProtKB-SubCell"/>
</dbReference>
<dbReference type="OrthoDB" id="9808332at2"/>